<dbReference type="InterPro" id="IPR039279">
    <property type="entry name" value="QRT3-like"/>
</dbReference>
<feature type="domain" description="Rhamnogalacturonase A/B/Epimerase-like pectate lyase" evidence="2">
    <location>
        <begin position="49"/>
        <end position="295"/>
    </location>
</feature>
<evidence type="ECO:0000256" key="1">
    <source>
        <dbReference type="SAM" id="SignalP"/>
    </source>
</evidence>
<feature type="domain" description="Rhamnogalacturonase A/B/Epimerase-like pectate lyase" evidence="2">
    <location>
        <begin position="452"/>
        <end position="518"/>
    </location>
</feature>
<keyword evidence="1" id="KW-0732">Signal</keyword>
<gene>
    <name evidence="3" type="ORF">H2200_002100</name>
</gene>
<dbReference type="Proteomes" id="UP001172673">
    <property type="component" value="Unassembled WGS sequence"/>
</dbReference>
<dbReference type="PANTHER" id="PTHR33928:SF2">
    <property type="entry name" value="PECTATE LYASE SUPERFAMILY PROTEIN DOMAIN-CONTAINING PROTEIN-RELATED"/>
    <property type="match status" value="1"/>
</dbReference>
<dbReference type="Gene3D" id="2.160.20.10">
    <property type="entry name" value="Single-stranded right-handed beta-helix, Pectin lyase-like"/>
    <property type="match status" value="2"/>
</dbReference>
<reference evidence="3" key="1">
    <citation type="submission" date="2022-10" db="EMBL/GenBank/DDBJ databases">
        <title>Culturing micro-colonial fungi from biological soil crusts in the Mojave desert and describing Neophaeococcomyces mojavensis, and introducing the new genera and species Taxawa tesnikishii.</title>
        <authorList>
            <person name="Kurbessoian T."/>
            <person name="Stajich J.E."/>
        </authorList>
    </citation>
    <scope>NUCLEOTIDE SEQUENCE</scope>
    <source>
        <strain evidence="3">TK_41</strain>
    </source>
</reference>
<dbReference type="InterPro" id="IPR024535">
    <property type="entry name" value="RHGA/B-epi-like_pectate_lyase"/>
</dbReference>
<proteinExistence type="predicted"/>
<dbReference type="EMBL" id="JAPDRK010000003">
    <property type="protein sequence ID" value="KAJ9613964.1"/>
    <property type="molecule type" value="Genomic_DNA"/>
</dbReference>
<dbReference type="AlphaFoldDB" id="A0AA38XIC8"/>
<dbReference type="SUPFAM" id="SSF51126">
    <property type="entry name" value="Pectin lyase-like"/>
    <property type="match status" value="2"/>
</dbReference>
<evidence type="ECO:0000313" key="3">
    <source>
        <dbReference type="EMBL" id="KAJ9613964.1"/>
    </source>
</evidence>
<name>A0AA38XIC8_9EURO</name>
<feature type="chain" id="PRO_5041281880" description="Rhamnogalacturonase A/B/Epimerase-like pectate lyase domain-containing protein" evidence="1">
    <location>
        <begin position="25"/>
        <end position="826"/>
    </location>
</feature>
<evidence type="ECO:0000259" key="2">
    <source>
        <dbReference type="Pfam" id="PF12708"/>
    </source>
</evidence>
<sequence>MHFSSSALPLILFHFILSVRLSAAQSSYWLANKPDVGKVAFQDPSYPVFRNVKDYGAVGDGTQDDTDAINAAIAAPGTLDTITSYLDGRCGGGNSSYGSFCQSSTITPALVYFPPGIYNVSKPIIMYYATQMVGDAVTPPTIRVAYNFTNDIGLSVFDANIYIPAGSGGEWYANQNNFYRQIRNFNIDMTDAPLFAAGIHWQVAQATSLQNININMVPKDVQGNQQQGIYMENGSGGFFSDMTISGGAIGAYLGNQQFTTRKISFDGCGTAIKMNFDWVWMFSQITITNSDVGIDMTSGGFSNQAVGSLVLIDSTVSATQGILTPYAPGYSSPQSAGTLVIENVDFTGSNVAIAAAGGTQAREVLAGSQFVDLWAQGNAWTTAGNSLDGQYFNGTTCSYANASQTAYTAQETTIQRPLAPIPRPSILTDSNGQYIYRVKPQYETLAWDSGFLSAKANGLVGDGNADDTVAMQNLMDAASAAGKVVYFDKGAYVVTSTINVHPDQKITGELYSIIMANGPFFGDEFNPKPMWKIGNPGDVGTVEISDLMFEVKGPCPGAIIIEWNVKAAGPALAGIWDAHWRIGGSAGTELQEDVCVKTPATPIAGSNPVLTNCIGAFLLLHVTPQADGYFENIWGWVSDHELDMGDRNQIYIFNKGGFQIESKGPVWLYGTAAEHSVMFDYHFVNAQNVFMGHIQHETAYFQGNPNALAPFTPQASWHDPDYSDCTKANCARTWGLRFVNSSQIFMYGGGLYNFFENWNTAACLGTESCQERMVDFRNSTDIYLWALSTKGSQYMISYEGTDVVPYSVNKANFCETIVLFEMADEQ</sequence>
<keyword evidence="4" id="KW-1185">Reference proteome</keyword>
<dbReference type="GO" id="GO:0004650">
    <property type="term" value="F:polygalacturonase activity"/>
    <property type="evidence" value="ECO:0007669"/>
    <property type="project" value="InterPro"/>
</dbReference>
<dbReference type="PANTHER" id="PTHR33928">
    <property type="entry name" value="POLYGALACTURONASE QRT3"/>
    <property type="match status" value="1"/>
</dbReference>
<accession>A0AA38XIC8</accession>
<comment type="caution">
    <text evidence="3">The sequence shown here is derived from an EMBL/GenBank/DDBJ whole genome shotgun (WGS) entry which is preliminary data.</text>
</comment>
<dbReference type="Pfam" id="PF12708">
    <property type="entry name" value="Pect-lyase_RHGA_epim"/>
    <property type="match status" value="2"/>
</dbReference>
<dbReference type="CDD" id="cd23668">
    <property type="entry name" value="GH55_beta13glucanase-like"/>
    <property type="match status" value="1"/>
</dbReference>
<feature type="signal peptide" evidence="1">
    <location>
        <begin position="1"/>
        <end position="24"/>
    </location>
</feature>
<dbReference type="InterPro" id="IPR011050">
    <property type="entry name" value="Pectin_lyase_fold/virulence"/>
</dbReference>
<dbReference type="InterPro" id="IPR012334">
    <property type="entry name" value="Pectin_lyas_fold"/>
</dbReference>
<organism evidence="3 4">
    <name type="scientific">Cladophialophora chaetospira</name>
    <dbReference type="NCBI Taxonomy" id="386627"/>
    <lineage>
        <taxon>Eukaryota</taxon>
        <taxon>Fungi</taxon>
        <taxon>Dikarya</taxon>
        <taxon>Ascomycota</taxon>
        <taxon>Pezizomycotina</taxon>
        <taxon>Eurotiomycetes</taxon>
        <taxon>Chaetothyriomycetidae</taxon>
        <taxon>Chaetothyriales</taxon>
        <taxon>Herpotrichiellaceae</taxon>
        <taxon>Cladophialophora</taxon>
    </lineage>
</organism>
<protein>
    <recommendedName>
        <fullName evidence="2">Rhamnogalacturonase A/B/Epimerase-like pectate lyase domain-containing protein</fullName>
    </recommendedName>
</protein>
<evidence type="ECO:0000313" key="4">
    <source>
        <dbReference type="Proteomes" id="UP001172673"/>
    </source>
</evidence>